<feature type="transmembrane region" description="Helical" evidence="12">
    <location>
        <begin position="577"/>
        <end position="601"/>
    </location>
</feature>
<evidence type="ECO:0000313" key="14">
    <source>
        <dbReference type="Ensembl" id="ENSOANP00000007125.2"/>
    </source>
</evidence>
<evidence type="ECO:0000256" key="1">
    <source>
        <dbReference type="ARBA" id="ARBA00004651"/>
    </source>
</evidence>
<evidence type="ECO:0000256" key="12">
    <source>
        <dbReference type="SAM" id="Phobius"/>
    </source>
</evidence>
<keyword evidence="6 12" id="KW-1133">Transmembrane helix</keyword>
<keyword evidence="15" id="KW-1185">Reference proteome</keyword>
<keyword evidence="8 12" id="KW-0472">Membrane</keyword>
<proteinExistence type="inferred from homology"/>
<evidence type="ECO:0000313" key="15">
    <source>
        <dbReference type="Proteomes" id="UP000002279"/>
    </source>
</evidence>
<keyword evidence="3" id="KW-1003">Cell membrane</keyword>
<evidence type="ECO:0000256" key="3">
    <source>
        <dbReference type="ARBA" id="ARBA00022475"/>
    </source>
</evidence>
<dbReference type="InterPro" id="IPR000337">
    <property type="entry name" value="GPCR_3"/>
</dbReference>
<dbReference type="Pfam" id="PF01094">
    <property type="entry name" value="ANF_receptor"/>
    <property type="match status" value="1"/>
</dbReference>
<evidence type="ECO:0000256" key="11">
    <source>
        <dbReference type="ARBA" id="ARBA00023224"/>
    </source>
</evidence>
<dbReference type="GO" id="GO:0005886">
    <property type="term" value="C:plasma membrane"/>
    <property type="evidence" value="ECO:0000318"/>
    <property type="project" value="GO_Central"/>
</dbReference>
<keyword evidence="5" id="KW-0732">Signal</keyword>
<feature type="domain" description="G-protein coupled receptors family 3 profile" evidence="13">
    <location>
        <begin position="503"/>
        <end position="681"/>
    </location>
</feature>
<reference evidence="14" key="3">
    <citation type="submission" date="2025-09" db="UniProtKB">
        <authorList>
            <consortium name="Ensembl"/>
        </authorList>
    </citation>
    <scope>IDENTIFICATION</scope>
    <source>
        <strain evidence="14">Glennie</strain>
    </source>
</reference>
<dbReference type="GO" id="GO:0004930">
    <property type="term" value="F:G protein-coupled receptor activity"/>
    <property type="evidence" value="ECO:0000318"/>
    <property type="project" value="GO_Central"/>
</dbReference>
<dbReference type="Gene3D" id="2.10.50.30">
    <property type="entry name" value="GPCR, family 3, nine cysteines domain"/>
    <property type="match status" value="1"/>
</dbReference>
<dbReference type="PANTHER" id="PTHR24061">
    <property type="entry name" value="CALCIUM-SENSING RECEPTOR-RELATED"/>
    <property type="match status" value="1"/>
</dbReference>
<dbReference type="PANTHER" id="PTHR24061:SF599">
    <property type="entry name" value="G-PROTEIN COUPLED RECEPTORS FAMILY 3 PROFILE DOMAIN-CONTAINING PROTEIN"/>
    <property type="match status" value="1"/>
</dbReference>
<name>F7FWG5_ORNAN</name>
<keyword evidence="10" id="KW-0325">Glycoprotein</keyword>
<comment type="similarity">
    <text evidence="2">Belongs to the G-protein coupled receptor 3 family.</text>
</comment>
<sequence>MDLLHCHTSLLVLLFSTQITYGPFDPILHDKVQFPSLYQVAPKFSSLPWGMVRLMVHFGWTWVGLVVSDDMKGERFLLDLTREMVRNSVCAAFTKKIPSGKFNFYTAQEIYSSVMATSAAVMAAYGDAEYLNLLRFVIKSFGLSKMVLISTFHWDFTLSMTYETNSYDFHGTLTLANHAKEILGFRDFLQTVKPAKYPEAIILKKFWESAFDCSFSLPEMNGRKCSENASLEMLPVHIFSLTMSALSYSVYNAVYAVAHGLQNLLLSNSNLKSLENGDCLVPHPWQLHEFLSKVQFDNPVGEPVFLDENHRSTAKFEILNFAISPNGTCALVKVGEMDPQAPPDQDVFINEAIIMWPGGFSQAPQSRCSRSCGPGFRKHAQQGEAVCCYFCVQCPEGEISNQTDAEQCVKCHEDQYSNMERDGCLHKAVTFLSHKEPLGLILVCMSLSFSLLTALKSQLHPPPLPHALLSLCSDIHRPTHSGLLPPSTNGLWGHVHRGCLIHLSQTFTVVLAFRATSFGSRVRRWVGPRASTSTVLSCSLVQVTICMIWLGTAPPFLEVDVHSEPRLITVECNEGSMTAFYCLLGYLGVLALVSFTVAFLASRLPNSFNEAKYITFGMLVFCSVWASFLPAYQSTKGKATVAVEISILASGAGLLSCIFIPKGYVILLWPDRNTREWLKRK</sequence>
<keyword evidence="11" id="KW-0807">Transducer</keyword>
<dbReference type="OMA" id="EFTICAD"/>
<dbReference type="AlphaFoldDB" id="F7FWG5"/>
<reference evidence="14 15" key="1">
    <citation type="journal article" date="2008" name="Nature">
        <title>Genome analysis of the platypus reveals unique signatures of evolution.</title>
        <authorList>
            <person name="Warren W.C."/>
            <person name="Hillier L.W."/>
            <person name="Marshall Graves J.A."/>
            <person name="Birney E."/>
            <person name="Ponting C.P."/>
            <person name="Grutzner F."/>
            <person name="Belov K."/>
            <person name="Miller W."/>
            <person name="Clarke L."/>
            <person name="Chinwalla A.T."/>
            <person name="Yang S.P."/>
            <person name="Heger A."/>
            <person name="Locke D.P."/>
            <person name="Miethke P."/>
            <person name="Waters P.D."/>
            <person name="Veyrunes F."/>
            <person name="Fulton L."/>
            <person name="Fulton B."/>
            <person name="Graves T."/>
            <person name="Wallis J."/>
            <person name="Puente X.S."/>
            <person name="Lopez-Otin C."/>
            <person name="Ordonez G.R."/>
            <person name="Eichler E.E."/>
            <person name="Chen L."/>
            <person name="Cheng Z."/>
            <person name="Deakin J.E."/>
            <person name="Alsop A."/>
            <person name="Thompson K."/>
            <person name="Kirby P."/>
            <person name="Papenfuss A.T."/>
            <person name="Wakefield M.J."/>
            <person name="Olender T."/>
            <person name="Lancet D."/>
            <person name="Huttley G.A."/>
            <person name="Smit A.F."/>
            <person name="Pask A."/>
            <person name="Temple-Smith P."/>
            <person name="Batzer M.A."/>
            <person name="Walker J.A."/>
            <person name="Konkel M.K."/>
            <person name="Harris R.S."/>
            <person name="Whittington C.M."/>
            <person name="Wong E.S."/>
            <person name="Gemmell N.J."/>
            <person name="Buschiazzo E."/>
            <person name="Vargas Jentzsch I.M."/>
            <person name="Merkel A."/>
            <person name="Schmitz J."/>
            <person name="Zemann A."/>
            <person name="Churakov G."/>
            <person name="Kriegs J.O."/>
            <person name="Brosius J."/>
            <person name="Murchison E.P."/>
            <person name="Sachidanandam R."/>
            <person name="Smith C."/>
            <person name="Hannon G.J."/>
            <person name="Tsend-Ayush E."/>
            <person name="McMillan D."/>
            <person name="Attenborough R."/>
            <person name="Rens W."/>
            <person name="Ferguson-Smith M."/>
            <person name="Lefevre C.M."/>
            <person name="Sharp J.A."/>
            <person name="Nicholas K.R."/>
            <person name="Ray D.A."/>
            <person name="Kube M."/>
            <person name="Reinhardt R."/>
            <person name="Pringle T.H."/>
            <person name="Taylor J."/>
            <person name="Jones R.C."/>
            <person name="Nixon B."/>
            <person name="Dacheux J.L."/>
            <person name="Niwa H."/>
            <person name="Sekita Y."/>
            <person name="Huang X."/>
            <person name="Stark A."/>
            <person name="Kheradpour P."/>
            <person name="Kellis M."/>
            <person name="Flicek P."/>
            <person name="Chen Y."/>
            <person name="Webber C."/>
            <person name="Hardison R."/>
            <person name="Nelson J."/>
            <person name="Hallsworth-Pepin K."/>
            <person name="Delehaunty K."/>
            <person name="Markovic C."/>
            <person name="Minx P."/>
            <person name="Feng Y."/>
            <person name="Kremitzki C."/>
            <person name="Mitreva M."/>
            <person name="Glasscock J."/>
            <person name="Wylie T."/>
            <person name="Wohldmann P."/>
            <person name="Thiru P."/>
            <person name="Nhan M.N."/>
            <person name="Pohl C.S."/>
            <person name="Smith S.M."/>
            <person name="Hou S."/>
            <person name="Nefedov M."/>
            <person name="de Jong P.J."/>
            <person name="Renfree M.B."/>
            <person name="Mardis E.R."/>
            <person name="Wilson R.K."/>
        </authorList>
    </citation>
    <scope>NUCLEOTIDE SEQUENCE [LARGE SCALE GENOMIC DNA]</scope>
    <source>
        <strain evidence="14 15">Glennie</strain>
    </source>
</reference>
<dbReference type="eggNOG" id="KOG1056">
    <property type="taxonomic scope" value="Eukaryota"/>
</dbReference>
<dbReference type="InterPro" id="IPR028082">
    <property type="entry name" value="Peripla_BP_I"/>
</dbReference>
<evidence type="ECO:0000259" key="13">
    <source>
        <dbReference type="PROSITE" id="PS50259"/>
    </source>
</evidence>
<dbReference type="InterPro" id="IPR011500">
    <property type="entry name" value="GPCR_3_9-Cys_dom"/>
</dbReference>
<dbReference type="PROSITE" id="PS50259">
    <property type="entry name" value="G_PROTEIN_RECEP_F3_4"/>
    <property type="match status" value="1"/>
</dbReference>
<comment type="subcellular location">
    <subcellularLocation>
        <location evidence="1">Cell membrane</location>
        <topology evidence="1">Multi-pass membrane protein</topology>
    </subcellularLocation>
</comment>
<dbReference type="InterPro" id="IPR000068">
    <property type="entry name" value="GPCR_3_Ca_sens_rcpt-rel"/>
</dbReference>
<evidence type="ECO:0000256" key="6">
    <source>
        <dbReference type="ARBA" id="ARBA00022989"/>
    </source>
</evidence>
<dbReference type="InterPro" id="IPR017978">
    <property type="entry name" value="GPCR_3_C"/>
</dbReference>
<evidence type="ECO:0000256" key="5">
    <source>
        <dbReference type="ARBA" id="ARBA00022729"/>
    </source>
</evidence>
<dbReference type="InterPro" id="IPR001828">
    <property type="entry name" value="ANF_lig-bd_rcpt"/>
</dbReference>
<dbReference type="SUPFAM" id="SSF53822">
    <property type="entry name" value="Periplasmic binding protein-like I"/>
    <property type="match status" value="1"/>
</dbReference>
<evidence type="ECO:0000256" key="9">
    <source>
        <dbReference type="ARBA" id="ARBA00023170"/>
    </source>
</evidence>
<accession>F7FWG5</accession>
<dbReference type="PRINTS" id="PR00248">
    <property type="entry name" value="GPCRMGR"/>
</dbReference>
<dbReference type="InterPro" id="IPR038550">
    <property type="entry name" value="GPCR_3_9-Cys_sf"/>
</dbReference>
<keyword evidence="4 12" id="KW-0812">Transmembrane</keyword>
<dbReference type="Bgee" id="ENSOANG00000004493">
    <property type="expression patterns" value="Expressed in testis"/>
</dbReference>
<dbReference type="FunFam" id="3.40.50.2300:FF:000325">
    <property type="entry name" value="Uncharacterized protein"/>
    <property type="match status" value="1"/>
</dbReference>
<keyword evidence="9" id="KW-0675">Receptor</keyword>
<dbReference type="HOGENOM" id="CLU_005389_5_0_1"/>
<dbReference type="InParanoid" id="F7FWG5"/>
<dbReference type="Ensembl" id="ENSOANT00000007127.2">
    <property type="protein sequence ID" value="ENSOANP00000007125.2"/>
    <property type="gene ID" value="ENSOANG00000004493.2"/>
</dbReference>
<evidence type="ECO:0000256" key="7">
    <source>
        <dbReference type="ARBA" id="ARBA00023040"/>
    </source>
</evidence>
<keyword evidence="7" id="KW-0297">G-protein coupled receptor</keyword>
<evidence type="ECO:0000256" key="10">
    <source>
        <dbReference type="ARBA" id="ARBA00023180"/>
    </source>
</evidence>
<dbReference type="InterPro" id="IPR004073">
    <property type="entry name" value="GPCR_3_vmron_rcpt_2"/>
</dbReference>
<evidence type="ECO:0000256" key="4">
    <source>
        <dbReference type="ARBA" id="ARBA00022692"/>
    </source>
</evidence>
<protein>
    <recommendedName>
        <fullName evidence="13">G-protein coupled receptors family 3 profile domain-containing protein</fullName>
    </recommendedName>
</protein>
<dbReference type="FunFam" id="2.10.50.30:FF:000002">
    <property type="entry name" value="Vomeronasal 2 receptor, h1"/>
    <property type="match status" value="1"/>
</dbReference>
<dbReference type="GeneTree" id="ENSGT00950000182788"/>
<dbReference type="Pfam" id="PF00003">
    <property type="entry name" value="7tm_3"/>
    <property type="match status" value="1"/>
</dbReference>
<dbReference type="Proteomes" id="UP000002279">
    <property type="component" value="Chromosome 12"/>
</dbReference>
<evidence type="ECO:0000256" key="2">
    <source>
        <dbReference type="ARBA" id="ARBA00007242"/>
    </source>
</evidence>
<evidence type="ECO:0000256" key="8">
    <source>
        <dbReference type="ARBA" id="ARBA00023136"/>
    </source>
</evidence>
<reference evidence="14" key="2">
    <citation type="submission" date="2025-08" db="UniProtKB">
        <authorList>
            <consortium name="Ensembl"/>
        </authorList>
    </citation>
    <scope>IDENTIFICATION</scope>
    <source>
        <strain evidence="14">Glennie</strain>
    </source>
</reference>
<organism evidence="14 15">
    <name type="scientific">Ornithorhynchus anatinus</name>
    <name type="common">Duckbill platypus</name>
    <dbReference type="NCBI Taxonomy" id="9258"/>
    <lineage>
        <taxon>Eukaryota</taxon>
        <taxon>Metazoa</taxon>
        <taxon>Chordata</taxon>
        <taxon>Craniata</taxon>
        <taxon>Vertebrata</taxon>
        <taxon>Euteleostomi</taxon>
        <taxon>Mammalia</taxon>
        <taxon>Monotremata</taxon>
        <taxon>Ornithorhynchidae</taxon>
        <taxon>Ornithorhynchus</taxon>
    </lineage>
</organism>
<feature type="transmembrane region" description="Helical" evidence="12">
    <location>
        <begin position="645"/>
        <end position="669"/>
    </location>
</feature>
<dbReference type="FunFam" id="3.40.50.2300:FF:000125">
    <property type="entry name" value="Vomeronasal 2, receptor 88"/>
    <property type="match status" value="1"/>
</dbReference>
<dbReference type="PRINTS" id="PR01535">
    <property type="entry name" value="VOMERONASL2R"/>
</dbReference>
<feature type="transmembrane region" description="Helical" evidence="12">
    <location>
        <begin position="613"/>
        <end position="633"/>
    </location>
</feature>
<dbReference type="Pfam" id="PF07562">
    <property type="entry name" value="NCD3G"/>
    <property type="match status" value="1"/>
</dbReference>
<dbReference type="Gene3D" id="3.40.50.2300">
    <property type="match status" value="2"/>
</dbReference>